<protein>
    <submittedName>
        <fullName evidence="4">ADP-ribosylglycohydrolase family protein</fullName>
    </submittedName>
</protein>
<dbReference type="InterPro" id="IPR036705">
    <property type="entry name" value="Ribosyl_crysJ1_sf"/>
</dbReference>
<dbReference type="PANTHER" id="PTHR16222:SF24">
    <property type="entry name" value="ADP-RIBOSYLHYDROLASE ARH3"/>
    <property type="match status" value="1"/>
</dbReference>
<evidence type="ECO:0000256" key="1">
    <source>
        <dbReference type="ARBA" id="ARBA00010702"/>
    </source>
</evidence>
<evidence type="ECO:0000313" key="4">
    <source>
        <dbReference type="EMBL" id="HJG36356.1"/>
    </source>
</evidence>
<proteinExistence type="inferred from homology"/>
<name>A0A921ITG7_9ACTN</name>
<feature type="binding site" evidence="3">
    <location>
        <position position="49"/>
    </location>
    <ligand>
        <name>Mg(2+)</name>
        <dbReference type="ChEBI" id="CHEBI:18420"/>
        <label>1</label>
    </ligand>
</feature>
<keyword evidence="3" id="KW-0479">Metal-binding</keyword>
<dbReference type="EMBL" id="DYUZ01000005">
    <property type="protein sequence ID" value="HJG36356.1"/>
    <property type="molecule type" value="Genomic_DNA"/>
</dbReference>
<dbReference type="InterPro" id="IPR050792">
    <property type="entry name" value="ADP-ribosylglycohydrolase"/>
</dbReference>
<feature type="binding site" evidence="3">
    <location>
        <position position="51"/>
    </location>
    <ligand>
        <name>Mg(2+)</name>
        <dbReference type="ChEBI" id="CHEBI:18420"/>
        <label>1</label>
    </ligand>
</feature>
<dbReference type="InterPro" id="IPR005502">
    <property type="entry name" value="Ribosyl_crysJ1"/>
</dbReference>
<evidence type="ECO:0000256" key="3">
    <source>
        <dbReference type="PIRSR" id="PIRSR605502-1"/>
    </source>
</evidence>
<reference evidence="4" key="1">
    <citation type="journal article" date="2021" name="PeerJ">
        <title>Extensive microbial diversity within the chicken gut microbiome revealed by metagenomics and culture.</title>
        <authorList>
            <person name="Gilroy R."/>
            <person name="Ravi A."/>
            <person name="Getino M."/>
            <person name="Pursley I."/>
            <person name="Horton D.L."/>
            <person name="Alikhan N.F."/>
            <person name="Baker D."/>
            <person name="Gharbi K."/>
            <person name="Hall N."/>
            <person name="Watson M."/>
            <person name="Adriaenssens E.M."/>
            <person name="Foster-Nyarko E."/>
            <person name="Jarju S."/>
            <person name="Secka A."/>
            <person name="Antonio M."/>
            <person name="Oren A."/>
            <person name="Chaudhuri R.R."/>
            <person name="La Ragione R."/>
            <person name="Hildebrand F."/>
            <person name="Pallen M.J."/>
        </authorList>
    </citation>
    <scope>NUCLEOTIDE SEQUENCE</scope>
    <source>
        <strain evidence="4">ChiHjej13B12-9602</strain>
    </source>
</reference>
<dbReference type="AlphaFoldDB" id="A0A921ITG7"/>
<evidence type="ECO:0000313" key="5">
    <source>
        <dbReference type="Proteomes" id="UP000753256"/>
    </source>
</evidence>
<comment type="cofactor">
    <cofactor evidence="3">
        <name>Mg(2+)</name>
        <dbReference type="ChEBI" id="CHEBI:18420"/>
    </cofactor>
    <text evidence="3">Binds 2 magnesium ions per subunit.</text>
</comment>
<evidence type="ECO:0000256" key="2">
    <source>
        <dbReference type="ARBA" id="ARBA00022801"/>
    </source>
</evidence>
<sequence length="262" mass="28021">MPGTLRDCLYGQAVADALGVPFEFKRRGTFTCSDMVGYGSHGQPAGTWSDDTSMSLAICDSYRELGHLDCEDIRARFCAWYRDDAYTVDGLFDIGGATARALDQGHGCAGPRDNGNGSLMRTVPLAFTDATDSEVRAVSAITHAHRISTEACVRMVHIARALAAGEPFERAIPGCADLSAREPSQVPSTGFVEDTFNAALWCLTTTSSYEECACAAVNLGDDTDTTAAVAGALAGIVYGIDGIPREWLEKLRGKDVIERCLF</sequence>
<dbReference type="Pfam" id="PF03747">
    <property type="entry name" value="ADP_ribosyl_GH"/>
    <property type="match status" value="2"/>
</dbReference>
<keyword evidence="3" id="KW-0460">Magnesium</keyword>
<keyword evidence="2" id="KW-0378">Hydrolase</keyword>
<feature type="binding site" evidence="3">
    <location>
        <position position="224"/>
    </location>
    <ligand>
        <name>Mg(2+)</name>
        <dbReference type="ChEBI" id="CHEBI:18420"/>
        <label>1</label>
    </ligand>
</feature>
<feature type="binding site" evidence="3">
    <location>
        <position position="225"/>
    </location>
    <ligand>
        <name>Mg(2+)</name>
        <dbReference type="ChEBI" id="CHEBI:18420"/>
        <label>1</label>
    </ligand>
</feature>
<dbReference type="Proteomes" id="UP000753256">
    <property type="component" value="Unassembled WGS sequence"/>
</dbReference>
<dbReference type="PANTHER" id="PTHR16222">
    <property type="entry name" value="ADP-RIBOSYLGLYCOHYDROLASE"/>
    <property type="match status" value="1"/>
</dbReference>
<reference evidence="4" key="2">
    <citation type="submission" date="2021-09" db="EMBL/GenBank/DDBJ databases">
        <authorList>
            <person name="Gilroy R."/>
        </authorList>
    </citation>
    <scope>NUCLEOTIDE SEQUENCE</scope>
    <source>
        <strain evidence="4">ChiHjej13B12-9602</strain>
    </source>
</reference>
<dbReference type="Gene3D" id="1.10.4080.10">
    <property type="entry name" value="ADP-ribosylation/Crystallin J1"/>
    <property type="match status" value="1"/>
</dbReference>
<dbReference type="SUPFAM" id="SSF101478">
    <property type="entry name" value="ADP-ribosylglycohydrolase"/>
    <property type="match status" value="1"/>
</dbReference>
<dbReference type="GO" id="GO:0046872">
    <property type="term" value="F:metal ion binding"/>
    <property type="evidence" value="ECO:0007669"/>
    <property type="project" value="UniProtKB-KW"/>
</dbReference>
<gene>
    <name evidence="4" type="ORF">K8V70_00600</name>
</gene>
<feature type="binding site" evidence="3">
    <location>
        <position position="50"/>
    </location>
    <ligand>
        <name>Mg(2+)</name>
        <dbReference type="ChEBI" id="CHEBI:18420"/>
        <label>1</label>
    </ligand>
</feature>
<dbReference type="RefSeq" id="WP_273188504.1">
    <property type="nucleotide sequence ID" value="NZ_DYUZ01000005.1"/>
</dbReference>
<dbReference type="GO" id="GO:0016787">
    <property type="term" value="F:hydrolase activity"/>
    <property type="evidence" value="ECO:0007669"/>
    <property type="project" value="UniProtKB-KW"/>
</dbReference>
<feature type="binding site" evidence="3">
    <location>
        <position position="222"/>
    </location>
    <ligand>
        <name>Mg(2+)</name>
        <dbReference type="ChEBI" id="CHEBI:18420"/>
        <label>1</label>
    </ligand>
</feature>
<accession>A0A921ITG7</accession>
<comment type="caution">
    <text evidence="4">The sequence shown here is derived from an EMBL/GenBank/DDBJ whole genome shotgun (WGS) entry which is preliminary data.</text>
</comment>
<organism evidence="4 5">
    <name type="scientific">Enorma phocaeensis</name>
    <dbReference type="NCBI Taxonomy" id="1871019"/>
    <lineage>
        <taxon>Bacteria</taxon>
        <taxon>Bacillati</taxon>
        <taxon>Actinomycetota</taxon>
        <taxon>Coriobacteriia</taxon>
        <taxon>Coriobacteriales</taxon>
        <taxon>Coriobacteriaceae</taxon>
        <taxon>Enorma</taxon>
    </lineage>
</organism>
<comment type="similarity">
    <text evidence="1">Belongs to the ADP-ribosylglycohydrolase family.</text>
</comment>